<reference evidence="2" key="1">
    <citation type="journal article" date="2019" name="Int. J. Syst. Evol. Microbiol.">
        <title>The Global Catalogue of Microorganisms (GCM) 10K type strain sequencing project: providing services to taxonomists for standard genome sequencing and annotation.</title>
        <authorList>
            <consortium name="The Broad Institute Genomics Platform"/>
            <consortium name="The Broad Institute Genome Sequencing Center for Infectious Disease"/>
            <person name="Wu L."/>
            <person name="Ma J."/>
        </authorList>
    </citation>
    <scope>NUCLEOTIDE SEQUENCE [LARGE SCALE GENOMIC DNA]</scope>
    <source>
        <strain evidence="2">JCM 16953</strain>
    </source>
</reference>
<protein>
    <recommendedName>
        <fullName evidence="3">Peptidase S1 domain-containing protein</fullName>
    </recommendedName>
</protein>
<accession>A0ABP7HSC1</accession>
<dbReference type="Gene3D" id="2.40.10.10">
    <property type="entry name" value="Trypsin-like serine proteases"/>
    <property type="match status" value="2"/>
</dbReference>
<keyword evidence="2" id="KW-1185">Reference proteome</keyword>
<gene>
    <name evidence="1" type="ORF">GCM10022242_00040</name>
</gene>
<sequence>MTHPEGSLGSSALADANGRLQNWVLQNPAVTAGFNSIAFVGPDTLDLRWKGQLPSALGPVLDELKTSGVTVRPVEVPWSRQEILDAVQVMLKLTSSEDVNFYMVGPNSDGDGIKAVVNASPASSNRAAIEDSLKAAAGDIPVTVVFEEHTTKLASIDRRHDTEPFWGGAAVTSLTDGRSCTTLAPARKPDGTTGLIAARHCGRNQLYETYDDGLGGNDVGTAGGGVVSTDSVFIKGKIVGWQDFTGAWNSSDFNPLVPGADPGLGDEVCSNGAFSGRICDGPLMVMAVDQFTTLDDGSNVGPGFWFSNRNRDGMQAHAALGDGDSGGAVFSWANSNRQIQSNGMAVKIRTDEYTSCPGSPDLVRFCSPDGFAINISAVNNSLDTHLITTVLPSP</sequence>
<proteinExistence type="predicted"/>
<evidence type="ECO:0008006" key="3">
    <source>
        <dbReference type="Google" id="ProtNLM"/>
    </source>
</evidence>
<name>A0ABP7HSC1_9ACTN</name>
<comment type="caution">
    <text evidence="1">The sequence shown here is derived from an EMBL/GenBank/DDBJ whole genome shotgun (WGS) entry which is preliminary data.</text>
</comment>
<dbReference type="EMBL" id="BAABAH010000001">
    <property type="protein sequence ID" value="GAA3801116.1"/>
    <property type="molecule type" value="Genomic_DNA"/>
</dbReference>
<dbReference type="Proteomes" id="UP001501821">
    <property type="component" value="Unassembled WGS sequence"/>
</dbReference>
<organism evidence="1 2">
    <name type="scientific">Nocardioides panacisoli</name>
    <dbReference type="NCBI Taxonomy" id="627624"/>
    <lineage>
        <taxon>Bacteria</taxon>
        <taxon>Bacillati</taxon>
        <taxon>Actinomycetota</taxon>
        <taxon>Actinomycetes</taxon>
        <taxon>Propionibacteriales</taxon>
        <taxon>Nocardioidaceae</taxon>
        <taxon>Nocardioides</taxon>
    </lineage>
</organism>
<evidence type="ECO:0000313" key="2">
    <source>
        <dbReference type="Proteomes" id="UP001501821"/>
    </source>
</evidence>
<dbReference type="InterPro" id="IPR043504">
    <property type="entry name" value="Peptidase_S1_PA_chymotrypsin"/>
</dbReference>
<evidence type="ECO:0000313" key="1">
    <source>
        <dbReference type="EMBL" id="GAA3801116.1"/>
    </source>
</evidence>